<dbReference type="AlphaFoldDB" id="A0A8S1T789"/>
<proteinExistence type="predicted"/>
<dbReference type="Proteomes" id="UP000683925">
    <property type="component" value="Unassembled WGS sequence"/>
</dbReference>
<gene>
    <name evidence="1" type="ORF">POCTA_138.1.T0200352</name>
</gene>
<accession>A0A8S1T789</accession>
<dbReference type="EMBL" id="CAJJDP010000020">
    <property type="protein sequence ID" value="CAD8148093.1"/>
    <property type="molecule type" value="Genomic_DNA"/>
</dbReference>
<organism evidence="1 2">
    <name type="scientific">Paramecium octaurelia</name>
    <dbReference type="NCBI Taxonomy" id="43137"/>
    <lineage>
        <taxon>Eukaryota</taxon>
        <taxon>Sar</taxon>
        <taxon>Alveolata</taxon>
        <taxon>Ciliophora</taxon>
        <taxon>Intramacronucleata</taxon>
        <taxon>Oligohymenophorea</taxon>
        <taxon>Peniculida</taxon>
        <taxon>Parameciidae</taxon>
        <taxon>Paramecium</taxon>
    </lineage>
</organism>
<sequence>MNIVDMENQIVMKERQQMQLEEIRSILDQKLKPQRPLIIQQIDKDQIFTNPTDNTYLQYLRKPQKIQNNQDLCISKGQLKIQENGQQVEMYELRNLTFVQQLKKNRLHLVFQGSQSTYLQFETQRKQLKFFESLNFAIENKLFK</sequence>
<comment type="caution">
    <text evidence="1">The sequence shown here is derived from an EMBL/GenBank/DDBJ whole genome shotgun (WGS) entry which is preliminary data.</text>
</comment>
<evidence type="ECO:0000313" key="2">
    <source>
        <dbReference type="Proteomes" id="UP000683925"/>
    </source>
</evidence>
<reference evidence="1" key="1">
    <citation type="submission" date="2021-01" db="EMBL/GenBank/DDBJ databases">
        <authorList>
            <consortium name="Genoscope - CEA"/>
            <person name="William W."/>
        </authorList>
    </citation>
    <scope>NUCLEOTIDE SEQUENCE</scope>
</reference>
<evidence type="ECO:0000313" key="1">
    <source>
        <dbReference type="EMBL" id="CAD8148093.1"/>
    </source>
</evidence>
<name>A0A8S1T789_PAROT</name>
<protein>
    <submittedName>
        <fullName evidence="1">Uncharacterized protein</fullName>
    </submittedName>
</protein>
<keyword evidence="2" id="KW-1185">Reference proteome</keyword>